<dbReference type="Pfam" id="PF00335">
    <property type="entry name" value="Tetraspanin"/>
    <property type="match status" value="2"/>
</dbReference>
<feature type="transmembrane region" description="Helical" evidence="5">
    <location>
        <begin position="376"/>
        <end position="402"/>
    </location>
</feature>
<accession>A0A8S9WRE5</accession>
<evidence type="ECO:0000256" key="5">
    <source>
        <dbReference type="SAM" id="Phobius"/>
    </source>
</evidence>
<dbReference type="InterPro" id="IPR008952">
    <property type="entry name" value="Tetraspanin_EC2_sf"/>
</dbReference>
<keyword evidence="2 5" id="KW-0812">Transmembrane</keyword>
<dbReference type="EMBL" id="WIXP02000015">
    <property type="protein sequence ID" value="KAF6199500.1"/>
    <property type="molecule type" value="Genomic_DNA"/>
</dbReference>
<dbReference type="SUPFAM" id="SSF48652">
    <property type="entry name" value="Tetraspanin"/>
    <property type="match status" value="1"/>
</dbReference>
<dbReference type="GO" id="GO:0005886">
    <property type="term" value="C:plasma membrane"/>
    <property type="evidence" value="ECO:0007669"/>
    <property type="project" value="TreeGrafter"/>
</dbReference>
<evidence type="ECO:0008006" key="8">
    <source>
        <dbReference type="Google" id="ProtNLM"/>
    </source>
</evidence>
<protein>
    <recommendedName>
        <fullName evidence="8">Tetraspanin</fullName>
    </recommendedName>
</protein>
<comment type="caution">
    <text evidence="6">The sequence shown here is derived from an EMBL/GenBank/DDBJ whole genome shotgun (WGS) entry which is preliminary data.</text>
</comment>
<evidence type="ECO:0000313" key="7">
    <source>
        <dbReference type="Proteomes" id="UP000466442"/>
    </source>
</evidence>
<reference evidence="6" key="1">
    <citation type="journal article" date="2021" name="Mol. Ecol. Resour.">
        <title>Apolygus lucorum genome provides insights into omnivorousness and mesophyll feeding.</title>
        <authorList>
            <person name="Liu Y."/>
            <person name="Liu H."/>
            <person name="Wang H."/>
            <person name="Huang T."/>
            <person name="Liu B."/>
            <person name="Yang B."/>
            <person name="Yin L."/>
            <person name="Li B."/>
            <person name="Zhang Y."/>
            <person name="Zhang S."/>
            <person name="Jiang F."/>
            <person name="Zhang X."/>
            <person name="Ren Y."/>
            <person name="Wang B."/>
            <person name="Wang S."/>
            <person name="Lu Y."/>
            <person name="Wu K."/>
            <person name="Fan W."/>
            <person name="Wang G."/>
        </authorList>
    </citation>
    <scope>NUCLEOTIDE SEQUENCE</scope>
    <source>
        <strain evidence="6">12Hb</strain>
    </source>
</reference>
<feature type="transmembrane region" description="Helical" evidence="5">
    <location>
        <begin position="60"/>
        <end position="83"/>
    </location>
</feature>
<feature type="transmembrane region" description="Helical" evidence="5">
    <location>
        <begin position="168"/>
        <end position="190"/>
    </location>
</feature>
<dbReference type="PANTHER" id="PTHR19282:SF544">
    <property type="entry name" value="TETRASPANIN"/>
    <property type="match status" value="1"/>
</dbReference>
<keyword evidence="3 5" id="KW-1133">Transmembrane helix</keyword>
<evidence type="ECO:0000256" key="1">
    <source>
        <dbReference type="ARBA" id="ARBA00004141"/>
    </source>
</evidence>
<evidence type="ECO:0000256" key="2">
    <source>
        <dbReference type="ARBA" id="ARBA00022692"/>
    </source>
</evidence>
<organism evidence="6 7">
    <name type="scientific">Apolygus lucorum</name>
    <name type="common">Small green plant bug</name>
    <name type="synonym">Lygocoris lucorum</name>
    <dbReference type="NCBI Taxonomy" id="248454"/>
    <lineage>
        <taxon>Eukaryota</taxon>
        <taxon>Metazoa</taxon>
        <taxon>Ecdysozoa</taxon>
        <taxon>Arthropoda</taxon>
        <taxon>Hexapoda</taxon>
        <taxon>Insecta</taxon>
        <taxon>Pterygota</taxon>
        <taxon>Neoptera</taxon>
        <taxon>Paraneoptera</taxon>
        <taxon>Hemiptera</taxon>
        <taxon>Heteroptera</taxon>
        <taxon>Panheteroptera</taxon>
        <taxon>Cimicomorpha</taxon>
        <taxon>Miridae</taxon>
        <taxon>Mirini</taxon>
        <taxon>Apolygus</taxon>
    </lineage>
</organism>
<comment type="subcellular location">
    <subcellularLocation>
        <location evidence="1">Membrane</location>
        <topology evidence="1">Multi-pass membrane protein</topology>
    </subcellularLocation>
</comment>
<feature type="transmembrane region" description="Helical" evidence="5">
    <location>
        <begin position="210"/>
        <end position="232"/>
    </location>
</feature>
<dbReference type="PANTHER" id="PTHR19282">
    <property type="entry name" value="TETRASPANIN"/>
    <property type="match status" value="1"/>
</dbReference>
<keyword evidence="4 5" id="KW-0472">Membrane</keyword>
<evidence type="ECO:0000313" key="6">
    <source>
        <dbReference type="EMBL" id="KAF6199500.1"/>
    </source>
</evidence>
<evidence type="ECO:0000256" key="3">
    <source>
        <dbReference type="ARBA" id="ARBA00022989"/>
    </source>
</evidence>
<dbReference type="InterPro" id="IPR018499">
    <property type="entry name" value="Tetraspanin/Peripherin"/>
</dbReference>
<proteinExistence type="predicted"/>
<gene>
    <name evidence="6" type="ORF">GE061_007526</name>
</gene>
<sequence length="408" mass="45446">MAAYGNNQKPSLLTNNSNDWINKMTIPLMFFGGAIVGVGVLGFIAVNFSIKLISTIYKFLLALFGVMLLVTGVAAVVVTYAFIEFEVQDMINMMKKDRKSKEREKMNEIEKTHKCCGVAGHMDLYKKSFVSLFPDSCCIPFNVPNTCISLRAHKLRCNEVWFNPRDEFLVYAGVLMSILVSGATIAYLGWEAKKYDNFFTYAFEPVIARICSAIFVFGIAVGIIGIIGLTFVKFRFPFMYSIYKIPLLGAAAVVIFIMGVLSFVAVDVVQVSERRSMVAMMTGEKERSGMDDIEFFNDCCGVSGKMDLYELSQPGPSARVGYPETCCPFAGYDAQADFMRQSVGASHKYVCLRPCNADLAHKRPCDKFYIHPFQYLLMYLANVLMVVSVFLAGFSSITSLYIPLTALA</sequence>
<feature type="transmembrane region" description="Helical" evidence="5">
    <location>
        <begin position="247"/>
        <end position="271"/>
    </location>
</feature>
<dbReference type="AlphaFoldDB" id="A0A8S9WRE5"/>
<feature type="transmembrane region" description="Helical" evidence="5">
    <location>
        <begin position="26"/>
        <end position="48"/>
    </location>
</feature>
<dbReference type="Proteomes" id="UP000466442">
    <property type="component" value="Unassembled WGS sequence"/>
</dbReference>
<name>A0A8S9WRE5_APOLU</name>
<dbReference type="Gene3D" id="1.10.1450.10">
    <property type="entry name" value="Tetraspanin"/>
    <property type="match status" value="1"/>
</dbReference>
<keyword evidence="7" id="KW-1185">Reference proteome</keyword>
<evidence type="ECO:0000256" key="4">
    <source>
        <dbReference type="ARBA" id="ARBA00023136"/>
    </source>
</evidence>